<dbReference type="OrthoDB" id="9811959at2"/>
<dbReference type="InterPro" id="IPR012657">
    <property type="entry name" value="23S_rRNA-intervening_sequence"/>
</dbReference>
<organism evidence="1 2">
    <name type="scientific">Marinilabilia rubra</name>
    <dbReference type="NCBI Taxonomy" id="2162893"/>
    <lineage>
        <taxon>Bacteria</taxon>
        <taxon>Pseudomonadati</taxon>
        <taxon>Bacteroidota</taxon>
        <taxon>Bacteroidia</taxon>
        <taxon>Marinilabiliales</taxon>
        <taxon>Marinilabiliaceae</taxon>
        <taxon>Marinilabilia</taxon>
    </lineage>
</organism>
<dbReference type="RefSeq" id="WP_109266322.1">
    <property type="nucleotide sequence ID" value="NZ_QEWP01000036.1"/>
</dbReference>
<dbReference type="Gene3D" id="1.20.1440.60">
    <property type="entry name" value="23S rRNA-intervening sequence"/>
    <property type="match status" value="1"/>
</dbReference>
<dbReference type="PANTHER" id="PTHR38471">
    <property type="entry name" value="FOUR HELIX BUNDLE PROTEIN"/>
    <property type="match status" value="1"/>
</dbReference>
<reference evidence="1 2" key="1">
    <citation type="submission" date="2018-05" db="EMBL/GenBank/DDBJ databases">
        <title>Marinilabilia rubrum sp. nov., isolated from saltern sediment.</title>
        <authorList>
            <person name="Zhang R."/>
        </authorList>
    </citation>
    <scope>NUCLEOTIDE SEQUENCE [LARGE SCALE GENOMIC DNA]</scope>
    <source>
        <strain evidence="1 2">WTE16</strain>
    </source>
</reference>
<accession>A0A2U2B375</accession>
<dbReference type="AlphaFoldDB" id="A0A2U2B375"/>
<sequence length="125" mass="14976">MIRSYKDLTVYKRSFNTAMDIYRMTRDFPKEEVYSLTSQIVRSSRSISANISEGWAKRTYEMVFKQHLINSLGSCSETETWLDFALECQYLDNETHNRFMNELDQIGKMLNKLHQNWTNNEKRRT</sequence>
<evidence type="ECO:0000313" key="2">
    <source>
        <dbReference type="Proteomes" id="UP000244956"/>
    </source>
</evidence>
<gene>
    <name evidence="1" type="ORF">DDZ16_20355</name>
</gene>
<evidence type="ECO:0000313" key="1">
    <source>
        <dbReference type="EMBL" id="PWD97515.1"/>
    </source>
</evidence>
<protein>
    <submittedName>
        <fullName evidence="1">Four helix bundle protein</fullName>
    </submittedName>
</protein>
<proteinExistence type="predicted"/>
<dbReference type="PANTHER" id="PTHR38471:SF2">
    <property type="entry name" value="FOUR HELIX BUNDLE PROTEIN"/>
    <property type="match status" value="1"/>
</dbReference>
<dbReference type="Proteomes" id="UP000244956">
    <property type="component" value="Unassembled WGS sequence"/>
</dbReference>
<comment type="caution">
    <text evidence="1">The sequence shown here is derived from an EMBL/GenBank/DDBJ whole genome shotgun (WGS) entry which is preliminary data.</text>
</comment>
<dbReference type="Pfam" id="PF05635">
    <property type="entry name" value="23S_rRNA_IVP"/>
    <property type="match status" value="1"/>
</dbReference>
<dbReference type="SUPFAM" id="SSF158446">
    <property type="entry name" value="IVS-encoded protein-like"/>
    <property type="match status" value="1"/>
</dbReference>
<name>A0A2U2B375_9BACT</name>
<dbReference type="CDD" id="cd16377">
    <property type="entry name" value="23S_rRNA_IVP_like"/>
    <property type="match status" value="1"/>
</dbReference>
<dbReference type="NCBIfam" id="TIGR02436">
    <property type="entry name" value="four helix bundle protein"/>
    <property type="match status" value="1"/>
</dbReference>
<dbReference type="EMBL" id="QEWP01000036">
    <property type="protein sequence ID" value="PWD97515.1"/>
    <property type="molecule type" value="Genomic_DNA"/>
</dbReference>
<dbReference type="InterPro" id="IPR036583">
    <property type="entry name" value="23S_rRNA_IVS_sf"/>
</dbReference>
<keyword evidence="2" id="KW-1185">Reference proteome</keyword>